<feature type="non-terminal residue" evidence="4">
    <location>
        <position position="1"/>
    </location>
</feature>
<organism evidence="4">
    <name type="scientific">Homalodisca liturata</name>
    <dbReference type="NCBI Taxonomy" id="320908"/>
    <lineage>
        <taxon>Eukaryota</taxon>
        <taxon>Metazoa</taxon>
        <taxon>Ecdysozoa</taxon>
        <taxon>Arthropoda</taxon>
        <taxon>Hexapoda</taxon>
        <taxon>Insecta</taxon>
        <taxon>Pterygota</taxon>
        <taxon>Neoptera</taxon>
        <taxon>Paraneoptera</taxon>
        <taxon>Hemiptera</taxon>
        <taxon>Auchenorrhyncha</taxon>
        <taxon>Membracoidea</taxon>
        <taxon>Cicadellidae</taxon>
        <taxon>Cicadellinae</taxon>
        <taxon>Proconiini</taxon>
        <taxon>Homalodisca</taxon>
    </lineage>
</organism>
<proteinExistence type="predicted"/>
<keyword evidence="1" id="KW-0863">Zinc-finger</keyword>
<keyword evidence="1" id="KW-0479">Metal-binding</keyword>
<dbReference type="PROSITE" id="PS00028">
    <property type="entry name" value="ZINC_FINGER_C2H2_1"/>
    <property type="match status" value="1"/>
</dbReference>
<dbReference type="PROSITE" id="PS50157">
    <property type="entry name" value="ZINC_FINGER_C2H2_2"/>
    <property type="match status" value="1"/>
</dbReference>
<dbReference type="AlphaFoldDB" id="A0A1B6I3R3"/>
<feature type="compositionally biased region" description="Basic residues" evidence="2">
    <location>
        <begin position="65"/>
        <end position="76"/>
    </location>
</feature>
<dbReference type="InterPro" id="IPR013087">
    <property type="entry name" value="Znf_C2H2_type"/>
</dbReference>
<dbReference type="GO" id="GO:0008270">
    <property type="term" value="F:zinc ion binding"/>
    <property type="evidence" value="ECO:0007669"/>
    <property type="project" value="UniProtKB-KW"/>
</dbReference>
<dbReference type="EMBL" id="GECU01026162">
    <property type="protein sequence ID" value="JAS81544.1"/>
    <property type="molecule type" value="Transcribed_RNA"/>
</dbReference>
<protein>
    <recommendedName>
        <fullName evidence="3">C2H2-type domain-containing protein</fullName>
    </recommendedName>
</protein>
<name>A0A1B6I3R3_9HEMI</name>
<evidence type="ECO:0000256" key="2">
    <source>
        <dbReference type="SAM" id="MobiDB-lite"/>
    </source>
</evidence>
<feature type="region of interest" description="Disordered" evidence="2">
    <location>
        <begin position="1"/>
        <end position="132"/>
    </location>
</feature>
<reference evidence="4" key="1">
    <citation type="submission" date="2015-11" db="EMBL/GenBank/DDBJ databases">
        <title>De novo transcriptome assembly of four potential Pierce s Disease insect vectors from Arizona vineyards.</title>
        <authorList>
            <person name="Tassone E.E."/>
        </authorList>
    </citation>
    <scope>NUCLEOTIDE SEQUENCE</scope>
</reference>
<accession>A0A1B6I3R3</accession>
<feature type="compositionally biased region" description="Polar residues" evidence="2">
    <location>
        <begin position="113"/>
        <end position="124"/>
    </location>
</feature>
<feature type="domain" description="C2H2-type" evidence="3">
    <location>
        <begin position="176"/>
        <end position="199"/>
    </location>
</feature>
<evidence type="ECO:0000313" key="4">
    <source>
        <dbReference type="EMBL" id="JAS81544.1"/>
    </source>
</evidence>
<keyword evidence="1" id="KW-0862">Zinc</keyword>
<gene>
    <name evidence="4" type="ORF">g.38104</name>
</gene>
<evidence type="ECO:0000259" key="3">
    <source>
        <dbReference type="PROSITE" id="PS50157"/>
    </source>
</evidence>
<evidence type="ECO:0000256" key="1">
    <source>
        <dbReference type="PROSITE-ProRule" id="PRU00042"/>
    </source>
</evidence>
<feature type="compositionally biased region" description="Polar residues" evidence="2">
    <location>
        <begin position="1"/>
        <end position="10"/>
    </location>
</feature>
<sequence>SPSSSVLNGSKENEIGDSNLVSEEKLETILNGSDAIRNRPRTKNVNYHNMKVTKLEPATFPLTKSKNKKTRVKKTFIKKEKTKSSPSSSVLNGSKENEIGDSNLVSEEKLETKSSPSSSVLNGSKENEIGDSNLVSEEKLETCIVDDFNIEGVHNELKPEEMPQRIEPVTIKTEVVSCEICGVGFADRSELLAHIRVHI</sequence>